<dbReference type="InterPro" id="IPR045584">
    <property type="entry name" value="Pilin-like"/>
</dbReference>
<comment type="subcellular location">
    <subcellularLocation>
        <location evidence="1">Membrane</location>
        <topology evidence="1">Single-pass membrane protein</topology>
    </subcellularLocation>
</comment>
<evidence type="ECO:0000256" key="4">
    <source>
        <dbReference type="ARBA" id="ARBA00022989"/>
    </source>
</evidence>
<protein>
    <recommendedName>
        <fullName evidence="9">Prepilin-type N-terminal cleavage/methylation domain-containing protein</fullName>
    </recommendedName>
</protein>
<dbReference type="Pfam" id="PF07963">
    <property type="entry name" value="N_methyl"/>
    <property type="match status" value="1"/>
</dbReference>
<name>A0A021VTA7_9CELL</name>
<keyword evidence="4 6" id="KW-1133">Transmembrane helix</keyword>
<evidence type="ECO:0000313" key="7">
    <source>
        <dbReference type="EMBL" id="EYR64429.1"/>
    </source>
</evidence>
<proteinExistence type="predicted"/>
<evidence type="ECO:0000256" key="2">
    <source>
        <dbReference type="ARBA" id="ARBA00022481"/>
    </source>
</evidence>
<dbReference type="RefSeq" id="WP_034223325.1">
    <property type="nucleotide sequence ID" value="NZ_AXCW01000032.1"/>
</dbReference>
<dbReference type="OrthoDB" id="4828881at2"/>
<gene>
    <name evidence="7" type="ORF">N866_10810</name>
</gene>
<keyword evidence="2" id="KW-0488">Methylation</keyword>
<dbReference type="Gene3D" id="3.30.700.10">
    <property type="entry name" value="Glycoprotein, Type 4 Pilin"/>
    <property type="match status" value="1"/>
</dbReference>
<keyword evidence="3 6" id="KW-0812">Transmembrane</keyword>
<keyword evidence="8" id="KW-1185">Reference proteome</keyword>
<dbReference type="InterPro" id="IPR012902">
    <property type="entry name" value="N_methyl_site"/>
</dbReference>
<dbReference type="EMBL" id="AXCW01000032">
    <property type="protein sequence ID" value="EYR64429.1"/>
    <property type="molecule type" value="Genomic_DNA"/>
</dbReference>
<sequence length="145" mass="14943">MIARVSKALNDKDKGFTLIELLVVIIIIGILAAIAIPVFLNQRQKGWDAAVQSDLKNAATAQETVLTETGAYFAGVVAAANLGAEGFRYSAAANYTGATPAITAVTRGATNADSFCLSATSASGEIWVYDSALGGMQPTTVNACP</sequence>
<dbReference type="NCBIfam" id="TIGR02532">
    <property type="entry name" value="IV_pilin_GFxxxE"/>
    <property type="match status" value="1"/>
</dbReference>
<organism evidence="7 8">
    <name type="scientific">Actinotalea ferrariae CF5-4</name>
    <dbReference type="NCBI Taxonomy" id="948458"/>
    <lineage>
        <taxon>Bacteria</taxon>
        <taxon>Bacillati</taxon>
        <taxon>Actinomycetota</taxon>
        <taxon>Actinomycetes</taxon>
        <taxon>Micrococcales</taxon>
        <taxon>Cellulomonadaceae</taxon>
        <taxon>Actinotalea</taxon>
    </lineage>
</organism>
<evidence type="ECO:0000256" key="1">
    <source>
        <dbReference type="ARBA" id="ARBA00004167"/>
    </source>
</evidence>
<dbReference type="GO" id="GO:0016020">
    <property type="term" value="C:membrane"/>
    <property type="evidence" value="ECO:0007669"/>
    <property type="project" value="UniProtKB-SubCell"/>
</dbReference>
<evidence type="ECO:0008006" key="9">
    <source>
        <dbReference type="Google" id="ProtNLM"/>
    </source>
</evidence>
<dbReference type="SUPFAM" id="SSF54523">
    <property type="entry name" value="Pili subunits"/>
    <property type="match status" value="1"/>
</dbReference>
<accession>A0A021VTA7</accession>
<feature type="transmembrane region" description="Helical" evidence="6">
    <location>
        <begin position="21"/>
        <end position="40"/>
    </location>
</feature>
<comment type="caution">
    <text evidence="7">The sequence shown here is derived from an EMBL/GenBank/DDBJ whole genome shotgun (WGS) entry which is preliminary data.</text>
</comment>
<keyword evidence="5 6" id="KW-0472">Membrane</keyword>
<reference evidence="7 8" key="1">
    <citation type="submission" date="2014-01" db="EMBL/GenBank/DDBJ databases">
        <title>Actinotalea ferrariae CF5-4.</title>
        <authorList>
            <person name="Chen F."/>
            <person name="Li Y."/>
            <person name="Wang G."/>
        </authorList>
    </citation>
    <scope>NUCLEOTIDE SEQUENCE [LARGE SCALE GENOMIC DNA]</scope>
    <source>
        <strain evidence="7 8">CF5-4</strain>
    </source>
</reference>
<dbReference type="PANTHER" id="PTHR30093:SF44">
    <property type="entry name" value="TYPE II SECRETION SYSTEM CORE PROTEIN G"/>
    <property type="match status" value="1"/>
</dbReference>
<dbReference type="PROSITE" id="PS00409">
    <property type="entry name" value="PROKAR_NTER_METHYL"/>
    <property type="match status" value="1"/>
</dbReference>
<evidence type="ECO:0000313" key="8">
    <source>
        <dbReference type="Proteomes" id="UP000019753"/>
    </source>
</evidence>
<evidence type="ECO:0000256" key="5">
    <source>
        <dbReference type="ARBA" id="ARBA00023136"/>
    </source>
</evidence>
<evidence type="ECO:0000256" key="3">
    <source>
        <dbReference type="ARBA" id="ARBA00022692"/>
    </source>
</evidence>
<dbReference type="Proteomes" id="UP000019753">
    <property type="component" value="Unassembled WGS sequence"/>
</dbReference>
<dbReference type="PANTHER" id="PTHR30093">
    <property type="entry name" value="GENERAL SECRETION PATHWAY PROTEIN G"/>
    <property type="match status" value="1"/>
</dbReference>
<dbReference type="AlphaFoldDB" id="A0A021VTA7"/>
<evidence type="ECO:0000256" key="6">
    <source>
        <dbReference type="SAM" id="Phobius"/>
    </source>
</evidence>